<dbReference type="Pfam" id="PF18422">
    <property type="entry name" value="TNFR_16_TM"/>
    <property type="match status" value="1"/>
</dbReference>
<keyword evidence="5 9" id="KW-1133">Transmembrane helix</keyword>
<evidence type="ECO:0000256" key="1">
    <source>
        <dbReference type="ARBA" id="ARBA00004162"/>
    </source>
</evidence>
<dbReference type="GO" id="GO:0009986">
    <property type="term" value="C:cell surface"/>
    <property type="evidence" value="ECO:0007669"/>
    <property type="project" value="TreeGrafter"/>
</dbReference>
<comment type="subcellular location">
    <subcellularLocation>
        <location evidence="1">Cell membrane</location>
        <topology evidence="1">Single-pass membrane protein</topology>
    </subcellularLocation>
</comment>
<feature type="transmembrane region" description="Helical" evidence="9">
    <location>
        <begin position="46"/>
        <end position="66"/>
    </location>
</feature>
<dbReference type="InterPro" id="IPR052302">
    <property type="entry name" value="Neurotrophin_rcpt-DD"/>
</dbReference>
<name>A0A8B9PMY6_APTOW</name>
<feature type="region of interest" description="Disordered" evidence="8">
    <location>
        <begin position="111"/>
        <end position="180"/>
    </location>
</feature>
<reference evidence="11" key="2">
    <citation type="submission" date="2025-09" db="UniProtKB">
        <authorList>
            <consortium name="Ensembl"/>
        </authorList>
    </citation>
    <scope>IDENTIFICATION</scope>
</reference>
<evidence type="ECO:0000256" key="8">
    <source>
        <dbReference type="SAM" id="MobiDB-lite"/>
    </source>
</evidence>
<dbReference type="GO" id="GO:0005035">
    <property type="term" value="F:death receptor activity"/>
    <property type="evidence" value="ECO:0007669"/>
    <property type="project" value="TreeGrafter"/>
</dbReference>
<evidence type="ECO:0000313" key="12">
    <source>
        <dbReference type="Proteomes" id="UP000694424"/>
    </source>
</evidence>
<keyword evidence="12" id="KW-1185">Reference proteome</keyword>
<dbReference type="InterPro" id="IPR041448">
    <property type="entry name" value="TNFR16_TM"/>
</dbReference>
<evidence type="ECO:0000256" key="5">
    <source>
        <dbReference type="ARBA" id="ARBA00022989"/>
    </source>
</evidence>
<keyword evidence="2" id="KW-1003">Cell membrane</keyword>
<evidence type="ECO:0000256" key="3">
    <source>
        <dbReference type="ARBA" id="ARBA00022692"/>
    </source>
</evidence>
<proteinExistence type="predicted"/>
<dbReference type="PANTHER" id="PTHR46605:SF1">
    <property type="entry name" value="DEATH DOMAIN-CONTAINING MEMBRANE PROTEIN NRADD"/>
    <property type="match status" value="1"/>
</dbReference>
<sequence length="180" mass="18781">MASVLPLADKELQILKRVPAAPNASAAAAAASEFAAPEEDAGKNIIPVYCSILAAVVVGLLAYVAFKCWHTCKQKQQLAKARAGELGPAPEGEKLHSDSGVFLDTHSLQEPHQLGKGEPSLRRPVSGGGGSIQMGVGEHPCPREQRGGIGGHPRPREHLDGLRDTHAQGPPMPWGASGQG</sequence>
<keyword evidence="4" id="KW-0053">Apoptosis</keyword>
<keyword evidence="7" id="KW-0325">Glycoprotein</keyword>
<dbReference type="Gene3D" id="6.10.250.1780">
    <property type="match status" value="1"/>
</dbReference>
<evidence type="ECO:0000256" key="9">
    <source>
        <dbReference type="SAM" id="Phobius"/>
    </source>
</evidence>
<feature type="domain" description="Tumor necrosis factor receptor member 16 transmembrane" evidence="10">
    <location>
        <begin position="42"/>
        <end position="77"/>
    </location>
</feature>
<evidence type="ECO:0000256" key="4">
    <source>
        <dbReference type="ARBA" id="ARBA00022703"/>
    </source>
</evidence>
<feature type="compositionally biased region" description="Basic and acidic residues" evidence="8">
    <location>
        <begin position="111"/>
        <end position="121"/>
    </location>
</feature>
<organism evidence="11 12">
    <name type="scientific">Apteryx owenii</name>
    <name type="common">Little spotted kiwi</name>
    <dbReference type="NCBI Taxonomy" id="8824"/>
    <lineage>
        <taxon>Eukaryota</taxon>
        <taxon>Metazoa</taxon>
        <taxon>Chordata</taxon>
        <taxon>Craniata</taxon>
        <taxon>Vertebrata</taxon>
        <taxon>Euteleostomi</taxon>
        <taxon>Archelosauria</taxon>
        <taxon>Archosauria</taxon>
        <taxon>Dinosauria</taxon>
        <taxon>Saurischia</taxon>
        <taxon>Theropoda</taxon>
        <taxon>Coelurosauria</taxon>
        <taxon>Aves</taxon>
        <taxon>Palaeognathae</taxon>
        <taxon>Apterygiformes</taxon>
        <taxon>Apterygidae</taxon>
        <taxon>Apteryx</taxon>
    </lineage>
</organism>
<dbReference type="AlphaFoldDB" id="A0A8B9PMY6"/>
<dbReference type="Ensembl" id="ENSAOWT00000014422.1">
    <property type="protein sequence ID" value="ENSAOWP00000012691.1"/>
    <property type="gene ID" value="ENSAOWG00000008677.1"/>
</dbReference>
<feature type="compositionally biased region" description="Basic and acidic residues" evidence="8">
    <location>
        <begin position="154"/>
        <end position="166"/>
    </location>
</feature>
<evidence type="ECO:0000256" key="6">
    <source>
        <dbReference type="ARBA" id="ARBA00023136"/>
    </source>
</evidence>
<dbReference type="GO" id="GO:0005886">
    <property type="term" value="C:plasma membrane"/>
    <property type="evidence" value="ECO:0007669"/>
    <property type="project" value="UniProtKB-SubCell"/>
</dbReference>
<reference evidence="11" key="1">
    <citation type="submission" date="2025-08" db="UniProtKB">
        <authorList>
            <consortium name="Ensembl"/>
        </authorList>
    </citation>
    <scope>IDENTIFICATION</scope>
</reference>
<dbReference type="PANTHER" id="PTHR46605">
    <property type="entry name" value="TUMOR NECROSIS FACTOR RECEPTOR"/>
    <property type="match status" value="1"/>
</dbReference>
<evidence type="ECO:0000256" key="7">
    <source>
        <dbReference type="ARBA" id="ARBA00023180"/>
    </source>
</evidence>
<evidence type="ECO:0000313" key="11">
    <source>
        <dbReference type="Ensembl" id="ENSAOWP00000012691.1"/>
    </source>
</evidence>
<dbReference type="GO" id="GO:0006915">
    <property type="term" value="P:apoptotic process"/>
    <property type="evidence" value="ECO:0007669"/>
    <property type="project" value="UniProtKB-KW"/>
</dbReference>
<evidence type="ECO:0000259" key="10">
    <source>
        <dbReference type="Pfam" id="PF18422"/>
    </source>
</evidence>
<dbReference type="Proteomes" id="UP000694424">
    <property type="component" value="Unplaced"/>
</dbReference>
<keyword evidence="6 9" id="KW-0472">Membrane</keyword>
<keyword evidence="3 9" id="KW-0812">Transmembrane</keyword>
<dbReference type="GO" id="GO:0048406">
    <property type="term" value="F:nerve growth factor binding"/>
    <property type="evidence" value="ECO:0007669"/>
    <property type="project" value="TreeGrafter"/>
</dbReference>
<dbReference type="GO" id="GO:0015026">
    <property type="term" value="F:coreceptor activity"/>
    <property type="evidence" value="ECO:0007669"/>
    <property type="project" value="TreeGrafter"/>
</dbReference>
<protein>
    <recommendedName>
        <fullName evidence="10">Tumor necrosis factor receptor member 16 transmembrane domain-containing protein</fullName>
    </recommendedName>
</protein>
<dbReference type="GO" id="GO:0007266">
    <property type="term" value="P:Rho protein signal transduction"/>
    <property type="evidence" value="ECO:0007669"/>
    <property type="project" value="TreeGrafter"/>
</dbReference>
<evidence type="ECO:0000256" key="2">
    <source>
        <dbReference type="ARBA" id="ARBA00022475"/>
    </source>
</evidence>
<accession>A0A8B9PMY6</accession>